<feature type="region of interest" description="Disordered" evidence="1">
    <location>
        <begin position="1"/>
        <end position="20"/>
    </location>
</feature>
<gene>
    <name evidence="2" type="ORF">HNQ65_003732</name>
</gene>
<keyword evidence="3" id="KW-1185">Reference proteome</keyword>
<dbReference type="EMBL" id="JACHIG010000008">
    <property type="protein sequence ID" value="MBB5034141.1"/>
    <property type="molecule type" value="Genomic_DNA"/>
</dbReference>
<evidence type="ECO:0000256" key="1">
    <source>
        <dbReference type="SAM" id="MobiDB-lite"/>
    </source>
</evidence>
<accession>A0A7W7YDE0</accession>
<organism evidence="2 3">
    <name type="scientific">Prosthecobacter vanneervenii</name>
    <dbReference type="NCBI Taxonomy" id="48466"/>
    <lineage>
        <taxon>Bacteria</taxon>
        <taxon>Pseudomonadati</taxon>
        <taxon>Verrucomicrobiota</taxon>
        <taxon>Verrucomicrobiia</taxon>
        <taxon>Verrucomicrobiales</taxon>
        <taxon>Verrucomicrobiaceae</taxon>
        <taxon>Prosthecobacter</taxon>
    </lineage>
</organism>
<comment type="caution">
    <text evidence="2">The sequence shown here is derived from an EMBL/GenBank/DDBJ whole genome shotgun (WGS) entry which is preliminary data.</text>
</comment>
<dbReference type="AlphaFoldDB" id="A0A7W7YDE0"/>
<name>A0A7W7YDE0_9BACT</name>
<proteinExistence type="predicted"/>
<evidence type="ECO:0000313" key="2">
    <source>
        <dbReference type="EMBL" id="MBB5034141.1"/>
    </source>
</evidence>
<reference evidence="2 3" key="1">
    <citation type="submission" date="2020-08" db="EMBL/GenBank/DDBJ databases">
        <title>Genomic Encyclopedia of Type Strains, Phase IV (KMG-IV): sequencing the most valuable type-strain genomes for metagenomic binning, comparative biology and taxonomic classification.</title>
        <authorList>
            <person name="Goeker M."/>
        </authorList>
    </citation>
    <scope>NUCLEOTIDE SEQUENCE [LARGE SCALE GENOMIC DNA]</scope>
    <source>
        <strain evidence="2 3">DSM 12252</strain>
    </source>
</reference>
<dbReference type="Proteomes" id="UP000590740">
    <property type="component" value="Unassembled WGS sequence"/>
</dbReference>
<protein>
    <submittedName>
        <fullName evidence="2">Uncharacterized protein</fullName>
    </submittedName>
</protein>
<evidence type="ECO:0000313" key="3">
    <source>
        <dbReference type="Proteomes" id="UP000590740"/>
    </source>
</evidence>
<sequence length="36" mass="4315">MMQARVPPGNPEEDKKRSFSRKTCWTVRRNLKKIIL</sequence>